<dbReference type="Proteomes" id="UP000628109">
    <property type="component" value="Unassembled WGS sequence"/>
</dbReference>
<comment type="caution">
    <text evidence="2">The sequence shown here is derived from an EMBL/GenBank/DDBJ whole genome shotgun (WGS) entry which is preliminary data.</text>
</comment>
<dbReference type="Pfam" id="PF13356">
    <property type="entry name" value="Arm-DNA-bind_3"/>
    <property type="match status" value="1"/>
</dbReference>
<protein>
    <recommendedName>
        <fullName evidence="1">Integrase DNA-binding domain-containing protein</fullName>
    </recommendedName>
</protein>
<feature type="domain" description="Integrase DNA-binding" evidence="1">
    <location>
        <begin position="16"/>
        <end position="54"/>
    </location>
</feature>
<evidence type="ECO:0000259" key="1">
    <source>
        <dbReference type="Pfam" id="PF13356"/>
    </source>
</evidence>
<sequence>MGKRPHIVWGTDMGKLTANEVKAALGKPGTYSDGDGLFLKVSRTGGASWLLRVPPKGTVFRGKSGFQRPSRPQLFTHSLDKMWWKVW</sequence>
<evidence type="ECO:0000313" key="3">
    <source>
        <dbReference type="Proteomes" id="UP000628109"/>
    </source>
</evidence>
<proteinExistence type="predicted"/>
<accession>A0ABQ1ESP0</accession>
<dbReference type="Gene3D" id="3.30.160.390">
    <property type="entry name" value="Integrase, DNA-binding domain"/>
    <property type="match status" value="1"/>
</dbReference>
<keyword evidence="3" id="KW-1185">Reference proteome</keyword>
<organism evidence="2 3">
    <name type="scientific">Sphingobium fuliginis (strain ATCC 27551)</name>
    <dbReference type="NCBI Taxonomy" id="336203"/>
    <lineage>
        <taxon>Bacteria</taxon>
        <taxon>Pseudomonadati</taxon>
        <taxon>Pseudomonadota</taxon>
        <taxon>Alphaproteobacteria</taxon>
        <taxon>Sphingomonadales</taxon>
        <taxon>Sphingomonadaceae</taxon>
        <taxon>Sphingobium</taxon>
    </lineage>
</organism>
<reference evidence="3" key="1">
    <citation type="journal article" date="2019" name="Int. J. Syst. Evol. Microbiol.">
        <title>The Global Catalogue of Microorganisms (GCM) 10K type strain sequencing project: providing services to taxonomists for standard genome sequencing and annotation.</title>
        <authorList>
            <consortium name="The Broad Institute Genomics Platform"/>
            <consortium name="The Broad Institute Genome Sequencing Center for Infectious Disease"/>
            <person name="Wu L."/>
            <person name="Ma J."/>
        </authorList>
    </citation>
    <scope>NUCLEOTIDE SEQUENCE [LARGE SCALE GENOMIC DNA]</scope>
    <source>
        <strain evidence="3">CCM 7327</strain>
    </source>
</reference>
<name>A0ABQ1ESP0_SPHSA</name>
<dbReference type="EMBL" id="BMDU01000002">
    <property type="protein sequence ID" value="GFZ85688.1"/>
    <property type="molecule type" value="Genomic_DNA"/>
</dbReference>
<evidence type="ECO:0000313" key="2">
    <source>
        <dbReference type="EMBL" id="GFZ85688.1"/>
    </source>
</evidence>
<gene>
    <name evidence="2" type="ORF">GCM10019071_13730</name>
</gene>
<dbReference type="InterPro" id="IPR038488">
    <property type="entry name" value="Integrase_DNA-bd_sf"/>
</dbReference>
<dbReference type="InterPro" id="IPR025166">
    <property type="entry name" value="Integrase_DNA_bind_dom"/>
</dbReference>